<proteinExistence type="predicted"/>
<gene>
    <name evidence="2" type="ORF">Hypma_000064</name>
</gene>
<sequence length="105" mass="12029">MFRALYLREAEGGVQAQASQEDKRGRLLIGGKLVYAAGRTRKPQFHSRRRLGQKKAKATFVWVNRNAVKDNKRVPMIRKNRRKNRRESLKRQKGAACVGGGNPKR</sequence>
<name>A0A369KEL8_HYPMA</name>
<evidence type="ECO:0000313" key="3">
    <source>
        <dbReference type="Proteomes" id="UP000076154"/>
    </source>
</evidence>
<evidence type="ECO:0000313" key="2">
    <source>
        <dbReference type="EMBL" id="RDB31125.1"/>
    </source>
</evidence>
<evidence type="ECO:0000256" key="1">
    <source>
        <dbReference type="SAM" id="MobiDB-lite"/>
    </source>
</evidence>
<feature type="region of interest" description="Disordered" evidence="1">
    <location>
        <begin position="77"/>
        <end position="105"/>
    </location>
</feature>
<organism evidence="2 3">
    <name type="scientific">Hypsizygus marmoreus</name>
    <name type="common">White beech mushroom</name>
    <name type="synonym">Agaricus marmoreus</name>
    <dbReference type="NCBI Taxonomy" id="39966"/>
    <lineage>
        <taxon>Eukaryota</taxon>
        <taxon>Fungi</taxon>
        <taxon>Dikarya</taxon>
        <taxon>Basidiomycota</taxon>
        <taxon>Agaricomycotina</taxon>
        <taxon>Agaricomycetes</taxon>
        <taxon>Agaricomycetidae</taxon>
        <taxon>Agaricales</taxon>
        <taxon>Tricholomatineae</taxon>
        <taxon>Lyophyllaceae</taxon>
        <taxon>Hypsizygus</taxon>
    </lineage>
</organism>
<dbReference type="EMBL" id="LUEZ02000001">
    <property type="protein sequence ID" value="RDB31125.1"/>
    <property type="molecule type" value="Genomic_DNA"/>
</dbReference>
<dbReference type="InParanoid" id="A0A369KEL8"/>
<reference evidence="2" key="1">
    <citation type="submission" date="2018-04" db="EMBL/GenBank/DDBJ databases">
        <title>Whole genome sequencing of Hypsizygus marmoreus.</title>
        <authorList>
            <person name="Choi I.-G."/>
            <person name="Min B."/>
            <person name="Kim J.-G."/>
            <person name="Kim S."/>
            <person name="Oh Y.-L."/>
            <person name="Kong W.-S."/>
            <person name="Park H."/>
            <person name="Jeong J."/>
            <person name="Song E.-S."/>
        </authorList>
    </citation>
    <scope>NUCLEOTIDE SEQUENCE [LARGE SCALE GENOMIC DNA]</scope>
    <source>
        <strain evidence="2">51987-8</strain>
    </source>
</reference>
<dbReference type="Proteomes" id="UP000076154">
    <property type="component" value="Unassembled WGS sequence"/>
</dbReference>
<keyword evidence="3" id="KW-1185">Reference proteome</keyword>
<protein>
    <submittedName>
        <fullName evidence="2">Uncharacterized protein</fullName>
    </submittedName>
</protein>
<comment type="caution">
    <text evidence="2">The sequence shown here is derived from an EMBL/GenBank/DDBJ whole genome shotgun (WGS) entry which is preliminary data.</text>
</comment>
<dbReference type="AlphaFoldDB" id="A0A369KEL8"/>
<accession>A0A369KEL8</accession>